<dbReference type="InterPro" id="IPR000969">
    <property type="entry name" value="SSRP1/POB3"/>
</dbReference>
<proteinExistence type="inferred from homology"/>
<dbReference type="AlphaFoldDB" id="A0A9D4N7F8"/>
<keyword evidence="6 13" id="KW-0227">DNA damage</keyword>
<dbReference type="Gene3D" id="2.30.29.150">
    <property type="match status" value="1"/>
</dbReference>
<dbReference type="PRINTS" id="PR00887">
    <property type="entry name" value="SSRCOGNITION"/>
</dbReference>
<evidence type="ECO:0000256" key="6">
    <source>
        <dbReference type="ARBA" id="ARBA00022763"/>
    </source>
</evidence>
<dbReference type="PROSITE" id="PS50118">
    <property type="entry name" value="HMG_BOX_2"/>
    <property type="match status" value="1"/>
</dbReference>
<dbReference type="CDD" id="cd13230">
    <property type="entry name" value="PH1_SSRP1-like"/>
    <property type="match status" value="1"/>
</dbReference>
<evidence type="ECO:0000256" key="11">
    <source>
        <dbReference type="ARBA" id="ARBA00023242"/>
    </source>
</evidence>
<keyword evidence="4 13" id="KW-0158">Chromosome</keyword>
<name>A0A9D4N7F8_DREPO</name>
<comment type="similarity">
    <text evidence="2 13">Belongs to the SSRP1 family.</text>
</comment>
<feature type="DNA-binding region" description="HMG box" evidence="12">
    <location>
        <begin position="568"/>
        <end position="636"/>
    </location>
</feature>
<feature type="compositionally biased region" description="Acidic residues" evidence="14">
    <location>
        <begin position="682"/>
        <end position="696"/>
    </location>
</feature>
<feature type="region of interest" description="Disordered" evidence="14">
    <location>
        <begin position="635"/>
        <end position="779"/>
    </location>
</feature>
<feature type="compositionally biased region" description="Basic and acidic residues" evidence="14">
    <location>
        <begin position="697"/>
        <end position="707"/>
    </location>
</feature>
<feature type="domain" description="HMG box" evidence="15">
    <location>
        <begin position="568"/>
        <end position="636"/>
    </location>
</feature>
<reference evidence="16" key="2">
    <citation type="submission" date="2020-11" db="EMBL/GenBank/DDBJ databases">
        <authorList>
            <person name="McCartney M.A."/>
            <person name="Auch B."/>
            <person name="Kono T."/>
            <person name="Mallez S."/>
            <person name="Becker A."/>
            <person name="Gohl D.M."/>
            <person name="Silverstein K.A.T."/>
            <person name="Koren S."/>
            <person name="Bechman K.B."/>
            <person name="Herman A."/>
            <person name="Abrahante J.E."/>
            <person name="Garbe J."/>
        </authorList>
    </citation>
    <scope>NUCLEOTIDE SEQUENCE</scope>
    <source>
        <strain evidence="16">Duluth1</strain>
        <tissue evidence="16">Whole animal</tissue>
    </source>
</reference>
<keyword evidence="17" id="KW-1185">Reference proteome</keyword>
<keyword evidence="7 13" id="KW-0805">Transcription regulation</keyword>
<feature type="compositionally biased region" description="Low complexity" evidence="14">
    <location>
        <begin position="645"/>
        <end position="669"/>
    </location>
</feature>
<evidence type="ECO:0000256" key="3">
    <source>
        <dbReference type="ARBA" id="ARBA00016104"/>
    </source>
</evidence>
<dbReference type="GO" id="GO:0031491">
    <property type="term" value="F:nucleosome binding"/>
    <property type="evidence" value="ECO:0007669"/>
    <property type="project" value="TreeGrafter"/>
</dbReference>
<dbReference type="FunFam" id="2.30.29.150:FF:000001">
    <property type="entry name" value="Fact complex subunit ssrp1"/>
    <property type="match status" value="1"/>
</dbReference>
<comment type="subcellular location">
    <subcellularLocation>
        <location evidence="1">Nucleus</location>
        <location evidence="1">Nucleolus</location>
    </subcellularLocation>
    <subcellularLocation>
        <location evidence="13">Nucleus</location>
    </subcellularLocation>
    <subcellularLocation>
        <location evidence="13">Chromosome</location>
    </subcellularLocation>
</comment>
<evidence type="ECO:0000256" key="10">
    <source>
        <dbReference type="ARBA" id="ARBA00023204"/>
    </source>
</evidence>
<evidence type="ECO:0000256" key="8">
    <source>
        <dbReference type="ARBA" id="ARBA00023125"/>
    </source>
</evidence>
<evidence type="ECO:0000256" key="14">
    <source>
        <dbReference type="SAM" id="MobiDB-lite"/>
    </source>
</evidence>
<evidence type="ECO:0000256" key="4">
    <source>
        <dbReference type="ARBA" id="ARBA00022454"/>
    </source>
</evidence>
<evidence type="ECO:0000313" key="17">
    <source>
        <dbReference type="Proteomes" id="UP000828390"/>
    </source>
</evidence>
<dbReference type="InterPro" id="IPR036910">
    <property type="entry name" value="HMG_box_dom_sf"/>
</dbReference>
<sequence length="779" mass="87731">MSDFQEYPDVVQEVRGALNPGRLKFQANNIAFRNQKTGRQDQFQGTDIDKVYWLKRARGFCLKVLLHNGTIHRFDGFKDSDQEKLGSFLSKNYDLKLETVDLSVKGWNWGQAKFEGNGLNFVIDNNLAFEIPLNNVSQSTPAKNEITLEFHQNDDAAVSLMELRFHIPSDQNNPDADTVAEFYDQVMKNADIIQAVGDAVCVFPEVQCLTPRGRYDIKMYTTFLQLHGKTFDYKVPYSSVLRLFLLPHKDGRQIFFVVSLDPPIKQGQTRYHFLILLFSKDDEMTLECGLGDELEEKYEGKLQKEMNGLEYEIVSKVFKAVTTRKITVPGSFLGHSGTPAISCSYKAATGLLYPLERGFIFVHKPPVHIRFDELAAVNFARSAGSTRSFDFDVETNTGNVYTFSNIEKDEYGKLFEFAKNKNLRMKNIGNKKASGDNLYEGLDSDEDQGQHDAYLERMKAEGKDRDSDDFDDDSDSSDEDFKPEDSASDVAEEYDSNPPTSSDSEEEEDGSSGSGDEEKKAQKAAAREKRRQEKQERREKEKKSKPVKDETSKKPRKKKKEDKDPNKPKRPQTAYFLWFMERRAQIKEENPGFSVVEISKKAGELWAGMSAEDKEPFNQKAKKAKEEYDVVMKEYNQKLKEEGPPKASSSKPAKSKSSSPKKTASDTKSGSGSAYKSKEFISDEESSSNSDSDDDDKPLKKMKQEEKMEVDEGSGSGSDEEEEKPTGVKRRSQRKEGEESDVGELPDEEEILSSPEHSEPGSAAESGSESGSGSGSESD</sequence>
<feature type="compositionally biased region" description="Acidic residues" evidence="14">
    <location>
        <begin position="486"/>
        <end position="495"/>
    </location>
</feature>
<feature type="region of interest" description="Disordered" evidence="14">
    <location>
        <begin position="459"/>
        <end position="575"/>
    </location>
</feature>
<dbReference type="EMBL" id="JAIWYP010000001">
    <property type="protein sequence ID" value="KAH3891172.1"/>
    <property type="molecule type" value="Genomic_DNA"/>
</dbReference>
<dbReference type="GO" id="GO:0042393">
    <property type="term" value="F:histone binding"/>
    <property type="evidence" value="ECO:0007669"/>
    <property type="project" value="TreeGrafter"/>
</dbReference>
<feature type="compositionally biased region" description="Basic and acidic residues" evidence="14">
    <location>
        <begin position="516"/>
        <end position="553"/>
    </location>
</feature>
<feature type="compositionally biased region" description="Acidic residues" evidence="14">
    <location>
        <begin position="738"/>
        <end position="751"/>
    </location>
</feature>
<dbReference type="SMART" id="SM01287">
    <property type="entry name" value="Rtt106"/>
    <property type="match status" value="1"/>
</dbReference>
<dbReference type="FunFam" id="2.30.29.30:FF:000119">
    <property type="entry name" value="FACT complex subunit SSRP1"/>
    <property type="match status" value="1"/>
</dbReference>
<dbReference type="PANTHER" id="PTHR45849:SF1">
    <property type="entry name" value="FACT COMPLEX SUBUNIT SSRP1"/>
    <property type="match status" value="1"/>
</dbReference>
<dbReference type="FunFam" id="2.30.29.30:FF:000098">
    <property type="entry name" value="Fact complex subunit ssrp1"/>
    <property type="match status" value="1"/>
</dbReference>
<dbReference type="InterPro" id="IPR024954">
    <property type="entry name" value="SSRP1_DD"/>
</dbReference>
<feature type="compositionally biased region" description="Low complexity" evidence="14">
    <location>
        <begin position="760"/>
        <end position="769"/>
    </location>
</feature>
<dbReference type="InterPro" id="IPR035417">
    <property type="entry name" value="SSRP1/POB3_N"/>
</dbReference>
<keyword evidence="11 12" id="KW-0539">Nucleus</keyword>
<dbReference type="PANTHER" id="PTHR45849">
    <property type="entry name" value="FACT COMPLEX SUBUNIT SSRP1"/>
    <property type="match status" value="1"/>
</dbReference>
<reference evidence="16" key="1">
    <citation type="journal article" date="2019" name="bioRxiv">
        <title>The Genome of the Zebra Mussel, Dreissena polymorpha: A Resource for Invasive Species Research.</title>
        <authorList>
            <person name="McCartney M.A."/>
            <person name="Auch B."/>
            <person name="Kono T."/>
            <person name="Mallez S."/>
            <person name="Zhang Y."/>
            <person name="Obille A."/>
            <person name="Becker A."/>
            <person name="Abrahante J.E."/>
            <person name="Garbe J."/>
            <person name="Badalamenti J.P."/>
            <person name="Herman A."/>
            <person name="Mangelson H."/>
            <person name="Liachko I."/>
            <person name="Sullivan S."/>
            <person name="Sone E.D."/>
            <person name="Koren S."/>
            <person name="Silverstein K.A.T."/>
            <person name="Beckman K.B."/>
            <person name="Gohl D.M."/>
        </authorList>
    </citation>
    <scope>NUCLEOTIDE SEQUENCE</scope>
    <source>
        <strain evidence="16">Duluth1</strain>
        <tissue evidence="16">Whole animal</tissue>
    </source>
</reference>
<feature type="compositionally biased region" description="Acidic residues" evidence="14">
    <location>
        <begin position="467"/>
        <end position="478"/>
    </location>
</feature>
<dbReference type="GO" id="GO:0006281">
    <property type="term" value="P:DNA repair"/>
    <property type="evidence" value="ECO:0007669"/>
    <property type="project" value="UniProtKB-KW"/>
</dbReference>
<evidence type="ECO:0000256" key="1">
    <source>
        <dbReference type="ARBA" id="ARBA00004604"/>
    </source>
</evidence>
<dbReference type="CDD" id="cd21994">
    <property type="entry name" value="HMG-box_SSRP1-like"/>
    <property type="match status" value="1"/>
</dbReference>
<dbReference type="Pfam" id="PF21103">
    <property type="entry name" value="PH1_SSRP1-like"/>
    <property type="match status" value="1"/>
</dbReference>
<dbReference type="GO" id="GO:1902275">
    <property type="term" value="P:regulation of chromatin organization"/>
    <property type="evidence" value="ECO:0007669"/>
    <property type="project" value="TreeGrafter"/>
</dbReference>
<organism evidence="16 17">
    <name type="scientific">Dreissena polymorpha</name>
    <name type="common">Zebra mussel</name>
    <name type="synonym">Mytilus polymorpha</name>
    <dbReference type="NCBI Taxonomy" id="45954"/>
    <lineage>
        <taxon>Eukaryota</taxon>
        <taxon>Metazoa</taxon>
        <taxon>Spiralia</taxon>
        <taxon>Lophotrochozoa</taxon>
        <taxon>Mollusca</taxon>
        <taxon>Bivalvia</taxon>
        <taxon>Autobranchia</taxon>
        <taxon>Heteroconchia</taxon>
        <taxon>Euheterodonta</taxon>
        <taxon>Imparidentia</taxon>
        <taxon>Neoheterodontei</taxon>
        <taxon>Myida</taxon>
        <taxon>Dreissenoidea</taxon>
        <taxon>Dreissenidae</taxon>
        <taxon>Dreissena</taxon>
    </lineage>
</organism>
<evidence type="ECO:0000256" key="13">
    <source>
        <dbReference type="RuleBase" id="RU364013"/>
    </source>
</evidence>
<evidence type="ECO:0000256" key="12">
    <source>
        <dbReference type="PROSITE-ProRule" id="PRU00267"/>
    </source>
</evidence>
<dbReference type="SUPFAM" id="SSF50729">
    <property type="entry name" value="PH domain-like"/>
    <property type="match status" value="1"/>
</dbReference>
<dbReference type="Gene3D" id="1.10.30.10">
    <property type="entry name" value="High mobility group box domain"/>
    <property type="match status" value="1"/>
</dbReference>
<protein>
    <recommendedName>
        <fullName evidence="3 13">FACT complex subunit SSRP1</fullName>
    </recommendedName>
</protein>
<keyword evidence="9 13" id="KW-0804">Transcription</keyword>
<evidence type="ECO:0000256" key="7">
    <source>
        <dbReference type="ARBA" id="ARBA00023015"/>
    </source>
</evidence>
<feature type="compositionally biased region" description="Gly residues" evidence="14">
    <location>
        <begin position="770"/>
        <end position="779"/>
    </location>
</feature>
<evidence type="ECO:0000313" key="16">
    <source>
        <dbReference type="EMBL" id="KAH3891172.1"/>
    </source>
</evidence>
<evidence type="ECO:0000256" key="2">
    <source>
        <dbReference type="ARBA" id="ARBA00010060"/>
    </source>
</evidence>
<keyword evidence="5 13" id="KW-0235">DNA replication</keyword>
<comment type="function">
    <text evidence="13">Component of the FACT complex, a general chromatin factor that acts to reorganize nucleosomes. The FACT complex is involved in multiple processes that require DNA as a template such as mRNA elongation, DNA replication and DNA repair. During transcription elongation the FACT complex acts as a histone chaperone that both destabilizes and restores nucleosomal structure. It facilitates the passage of RNA polymerase II and transcription by promoting the dissociation of one histone H2A-H2B dimer from the nucleosome, then subsequently promotes the reestablishment of the nucleosome following the passage of RNA polymerase II.</text>
</comment>
<dbReference type="CDD" id="cd13231">
    <property type="entry name" value="PH2_SSRP1-like"/>
    <property type="match status" value="1"/>
</dbReference>
<dbReference type="InterPro" id="IPR050454">
    <property type="entry name" value="RTT106/SSRP1_HistChap/FACT"/>
</dbReference>
<dbReference type="GO" id="GO:0003677">
    <property type="term" value="F:DNA binding"/>
    <property type="evidence" value="ECO:0007669"/>
    <property type="project" value="UniProtKB-UniRule"/>
</dbReference>
<dbReference type="GO" id="GO:0006260">
    <property type="term" value="P:DNA replication"/>
    <property type="evidence" value="ECO:0007669"/>
    <property type="project" value="UniProtKB-KW"/>
</dbReference>
<evidence type="ECO:0000256" key="5">
    <source>
        <dbReference type="ARBA" id="ARBA00022705"/>
    </source>
</evidence>
<keyword evidence="10 13" id="KW-0234">DNA repair</keyword>
<evidence type="ECO:0000259" key="15">
    <source>
        <dbReference type="PROSITE" id="PS50118"/>
    </source>
</evidence>
<dbReference type="InterPro" id="IPR048993">
    <property type="entry name" value="SSRP1-like_PH1"/>
</dbReference>
<dbReference type="Pfam" id="PF03531">
    <property type="entry name" value="SSrecog"/>
    <property type="match status" value="1"/>
</dbReference>
<dbReference type="FunFam" id="2.30.29.220:FF:000001">
    <property type="entry name" value="FACT complex subunit SSRP1"/>
    <property type="match status" value="1"/>
</dbReference>
<dbReference type="Proteomes" id="UP000828390">
    <property type="component" value="Unassembled WGS sequence"/>
</dbReference>
<dbReference type="Gene3D" id="2.30.29.30">
    <property type="entry name" value="Pleckstrin-homology domain (PH domain)/Phosphotyrosine-binding domain (PTB)"/>
    <property type="match status" value="2"/>
</dbReference>
<dbReference type="OrthoDB" id="498543at2759"/>
<dbReference type="SMART" id="SM00398">
    <property type="entry name" value="HMG"/>
    <property type="match status" value="1"/>
</dbReference>
<dbReference type="GO" id="GO:0035101">
    <property type="term" value="C:FACT complex"/>
    <property type="evidence" value="ECO:0007669"/>
    <property type="project" value="TreeGrafter"/>
</dbReference>
<accession>A0A9D4N7F8</accession>
<evidence type="ECO:0000256" key="9">
    <source>
        <dbReference type="ARBA" id="ARBA00023163"/>
    </source>
</evidence>
<dbReference type="InterPro" id="IPR011993">
    <property type="entry name" value="PH-like_dom_sf"/>
</dbReference>
<dbReference type="GO" id="GO:0005730">
    <property type="term" value="C:nucleolus"/>
    <property type="evidence" value="ECO:0007669"/>
    <property type="project" value="UniProtKB-SubCell"/>
</dbReference>
<comment type="caution">
    <text evidence="16">The sequence shown here is derived from an EMBL/GenBank/DDBJ whole genome shotgun (WGS) entry which is preliminary data.</text>
</comment>
<dbReference type="SUPFAM" id="SSF47095">
    <property type="entry name" value="HMG-box"/>
    <property type="match status" value="1"/>
</dbReference>
<dbReference type="InterPro" id="IPR013719">
    <property type="entry name" value="RTT106/SPT16-like_middle_dom"/>
</dbReference>
<dbReference type="Gene3D" id="2.30.29.220">
    <property type="entry name" value="Structure-specific recognition protein (SSRP1)"/>
    <property type="match status" value="1"/>
</dbReference>
<dbReference type="InterPro" id="IPR038167">
    <property type="entry name" value="SSRP1_sf"/>
</dbReference>
<dbReference type="InterPro" id="IPR009071">
    <property type="entry name" value="HMG_box_dom"/>
</dbReference>
<keyword evidence="8 12" id="KW-0238">DNA-binding</keyword>
<dbReference type="Pfam" id="PF00505">
    <property type="entry name" value="HMG_box"/>
    <property type="match status" value="1"/>
</dbReference>
<dbReference type="Pfam" id="PF17292">
    <property type="entry name" value="POB3_N"/>
    <property type="match status" value="1"/>
</dbReference>
<gene>
    <name evidence="16" type="ORF">DPMN_015261</name>
</gene>
<dbReference type="Pfam" id="PF08512">
    <property type="entry name" value="Rttp106-like_middle"/>
    <property type="match status" value="1"/>
</dbReference>
<feature type="compositionally biased region" description="Basic and acidic residues" evidence="14">
    <location>
        <begin position="635"/>
        <end position="644"/>
    </location>
</feature>
<feature type="compositionally biased region" description="Acidic residues" evidence="14">
    <location>
        <begin position="708"/>
        <end position="723"/>
    </location>
</feature>